<evidence type="ECO:0000313" key="2">
    <source>
        <dbReference type="Proteomes" id="UP000749559"/>
    </source>
</evidence>
<protein>
    <submittedName>
        <fullName evidence="1">Uncharacterized protein</fullName>
    </submittedName>
</protein>
<name>A0A8J1Y818_OWEFU</name>
<evidence type="ECO:0000313" key="1">
    <source>
        <dbReference type="EMBL" id="CAH1780300.1"/>
    </source>
</evidence>
<proteinExistence type="predicted"/>
<gene>
    <name evidence="1" type="ORF">OFUS_LOCUS7008</name>
</gene>
<dbReference type="Proteomes" id="UP000749559">
    <property type="component" value="Unassembled WGS sequence"/>
</dbReference>
<organism evidence="1 2">
    <name type="scientific">Owenia fusiformis</name>
    <name type="common">Polychaete worm</name>
    <dbReference type="NCBI Taxonomy" id="6347"/>
    <lineage>
        <taxon>Eukaryota</taxon>
        <taxon>Metazoa</taxon>
        <taxon>Spiralia</taxon>
        <taxon>Lophotrochozoa</taxon>
        <taxon>Annelida</taxon>
        <taxon>Polychaeta</taxon>
        <taxon>Sedentaria</taxon>
        <taxon>Canalipalpata</taxon>
        <taxon>Sabellida</taxon>
        <taxon>Oweniida</taxon>
        <taxon>Oweniidae</taxon>
        <taxon>Owenia</taxon>
    </lineage>
</organism>
<sequence>GDYKATAPKSCTSDISYIKTVKSKTKRSNSYKDQSSLEDANEVNTNNTVPVLNLKNEKQYAVEETLSRGKNYTNPVITIRITLTKTTYDIQLDDTDNIAVSVIHHGSSNP</sequence>
<keyword evidence="2" id="KW-1185">Reference proteome</keyword>
<accession>A0A8J1Y818</accession>
<reference evidence="1" key="1">
    <citation type="submission" date="2022-03" db="EMBL/GenBank/DDBJ databases">
        <authorList>
            <person name="Martin C."/>
        </authorList>
    </citation>
    <scope>NUCLEOTIDE SEQUENCE</scope>
</reference>
<dbReference type="EMBL" id="CAIIXF020000003">
    <property type="protein sequence ID" value="CAH1780300.1"/>
    <property type="molecule type" value="Genomic_DNA"/>
</dbReference>
<dbReference type="AlphaFoldDB" id="A0A8J1Y818"/>
<feature type="non-terminal residue" evidence="1">
    <location>
        <position position="1"/>
    </location>
</feature>
<feature type="non-terminal residue" evidence="1">
    <location>
        <position position="110"/>
    </location>
</feature>
<comment type="caution">
    <text evidence="1">The sequence shown here is derived from an EMBL/GenBank/DDBJ whole genome shotgun (WGS) entry which is preliminary data.</text>
</comment>